<sequence>MSIDDNMTCENHEEADTKIVHHWETSSVKFTDHLICEPGIGRSQYPNGGIFLLSTKPLLGNKVPEDVHGVRSVFPESTQCFIEENNNEELRDPPFGEIIHYNMGSHRPSST</sequence>
<organism evidence="1 2">
    <name type="scientific">Diabrotica virgifera virgifera</name>
    <name type="common">western corn rootworm</name>
    <dbReference type="NCBI Taxonomy" id="50390"/>
    <lineage>
        <taxon>Eukaryota</taxon>
        <taxon>Metazoa</taxon>
        <taxon>Ecdysozoa</taxon>
        <taxon>Arthropoda</taxon>
        <taxon>Hexapoda</taxon>
        <taxon>Insecta</taxon>
        <taxon>Pterygota</taxon>
        <taxon>Neoptera</taxon>
        <taxon>Endopterygota</taxon>
        <taxon>Coleoptera</taxon>
        <taxon>Polyphaga</taxon>
        <taxon>Cucujiformia</taxon>
        <taxon>Chrysomeloidea</taxon>
        <taxon>Chrysomelidae</taxon>
        <taxon>Galerucinae</taxon>
        <taxon>Diabroticina</taxon>
        <taxon>Diabroticites</taxon>
        <taxon>Diabrotica</taxon>
    </lineage>
</organism>
<protein>
    <submittedName>
        <fullName evidence="1">Uncharacterized protein</fullName>
    </submittedName>
</protein>
<accession>A0ABM5JSG1</accession>
<dbReference type="Proteomes" id="UP001652700">
    <property type="component" value="Unplaced"/>
</dbReference>
<evidence type="ECO:0000313" key="1">
    <source>
        <dbReference type="EnsemblMetazoa" id="XP_050500874.1"/>
    </source>
</evidence>
<keyword evidence="2" id="KW-1185">Reference proteome</keyword>
<evidence type="ECO:0000313" key="2">
    <source>
        <dbReference type="Proteomes" id="UP001652700"/>
    </source>
</evidence>
<dbReference type="EnsemblMetazoa" id="XM_050644917.1">
    <property type="protein sequence ID" value="XP_050500874.1"/>
    <property type="gene ID" value="LOC126880849"/>
</dbReference>
<name>A0ABM5JSG1_DIAVI</name>
<dbReference type="GeneID" id="126880849"/>
<proteinExistence type="predicted"/>
<dbReference type="RefSeq" id="XP_050500874.1">
    <property type="nucleotide sequence ID" value="XM_050644917.1"/>
</dbReference>
<reference evidence="1" key="1">
    <citation type="submission" date="2025-05" db="UniProtKB">
        <authorList>
            <consortium name="EnsemblMetazoa"/>
        </authorList>
    </citation>
    <scope>IDENTIFICATION</scope>
</reference>